<comment type="caution">
    <text evidence="3">The sequence shown here is derived from an EMBL/GenBank/DDBJ whole genome shotgun (WGS) entry which is preliminary data.</text>
</comment>
<dbReference type="PANTHER" id="PTHR30273">
    <property type="entry name" value="PERIPLASMIC SIGNAL SENSOR AND SIGMA FACTOR ACTIVATOR FECR-RELATED"/>
    <property type="match status" value="1"/>
</dbReference>
<keyword evidence="1" id="KW-0472">Membrane</keyword>
<reference evidence="3" key="1">
    <citation type="journal article" date="2021" name="PeerJ">
        <title>Extensive microbial diversity within the chicken gut microbiome revealed by metagenomics and culture.</title>
        <authorList>
            <person name="Gilroy R."/>
            <person name="Ravi A."/>
            <person name="Getino M."/>
            <person name="Pursley I."/>
            <person name="Horton D.L."/>
            <person name="Alikhan N.F."/>
            <person name="Baker D."/>
            <person name="Gharbi K."/>
            <person name="Hall N."/>
            <person name="Watson M."/>
            <person name="Adriaenssens E.M."/>
            <person name="Foster-Nyarko E."/>
            <person name="Jarju S."/>
            <person name="Secka A."/>
            <person name="Antonio M."/>
            <person name="Oren A."/>
            <person name="Chaudhuri R.R."/>
            <person name="La Ragione R."/>
            <person name="Hildebrand F."/>
            <person name="Pallen M.J."/>
        </authorList>
    </citation>
    <scope>NUCLEOTIDE SEQUENCE</scope>
    <source>
        <strain evidence="3">G4-2901</strain>
    </source>
</reference>
<dbReference type="EMBL" id="JAHLFW010000021">
    <property type="protein sequence ID" value="MBU3837140.1"/>
    <property type="molecule type" value="Genomic_DNA"/>
</dbReference>
<protein>
    <submittedName>
        <fullName evidence="3">FecR family protein</fullName>
    </submittedName>
</protein>
<dbReference type="PIRSF" id="PIRSF018266">
    <property type="entry name" value="FecR"/>
    <property type="match status" value="1"/>
</dbReference>
<name>A0A948TA38_9BACT</name>
<dbReference type="PANTHER" id="PTHR30273:SF2">
    <property type="entry name" value="PROTEIN FECR"/>
    <property type="match status" value="1"/>
</dbReference>
<feature type="transmembrane region" description="Helical" evidence="1">
    <location>
        <begin position="94"/>
        <end position="113"/>
    </location>
</feature>
<dbReference type="InterPro" id="IPR006860">
    <property type="entry name" value="FecR"/>
</dbReference>
<proteinExistence type="predicted"/>
<evidence type="ECO:0000256" key="1">
    <source>
        <dbReference type="SAM" id="Phobius"/>
    </source>
</evidence>
<keyword evidence="1" id="KW-1133">Transmembrane helix</keyword>
<feature type="domain" description="FecR protein" evidence="2">
    <location>
        <begin position="128"/>
        <end position="216"/>
    </location>
</feature>
<accession>A0A948TA38</accession>
<dbReference type="InterPro" id="IPR012373">
    <property type="entry name" value="Ferrdict_sens_TM"/>
</dbReference>
<dbReference type="Pfam" id="PF04773">
    <property type="entry name" value="FecR"/>
    <property type="match status" value="1"/>
</dbReference>
<evidence type="ECO:0000313" key="4">
    <source>
        <dbReference type="Proteomes" id="UP000783796"/>
    </source>
</evidence>
<evidence type="ECO:0000313" key="3">
    <source>
        <dbReference type="EMBL" id="MBU3837140.1"/>
    </source>
</evidence>
<reference evidence="3" key="2">
    <citation type="submission" date="2021-04" db="EMBL/GenBank/DDBJ databases">
        <authorList>
            <person name="Gilroy R."/>
        </authorList>
    </citation>
    <scope>NUCLEOTIDE SEQUENCE</scope>
    <source>
        <strain evidence="3">G4-2901</strain>
    </source>
</reference>
<dbReference type="AlphaFoldDB" id="A0A948TA38"/>
<sequence>MKHTEEYINELLAKYITGEVMSDSEKNDIQEWIATHADEYNRLVKLISPKKAPEFGTAKAWARIEEHIDKTSAKKPAMSISINKNKKKSLNMPVFYAAASVLVIVVISISFFMSNRDNNKEQLFANNTAEKMMIYLPDSSSVTLYPNAKVSYRTGGMNSAREVALNGKAFFNVRKMHGRAFRVQSENLMVEVLGTSFLVDATKAESSSVYVKTGVVSVESENSKVIIKANQKAELDNMTLKTGKIENPYEVFEEKPKVLSFENAGIMEVVEKIEKTTGVKIEVSKELRNNKITSRIDTADTEAIIMELAFLCSCKYEILEAGKHYRLY</sequence>
<dbReference type="GO" id="GO:0016989">
    <property type="term" value="F:sigma factor antagonist activity"/>
    <property type="evidence" value="ECO:0007669"/>
    <property type="project" value="TreeGrafter"/>
</dbReference>
<dbReference type="Gene3D" id="3.55.50.30">
    <property type="match status" value="1"/>
</dbReference>
<dbReference type="Gene3D" id="2.60.120.1440">
    <property type="match status" value="1"/>
</dbReference>
<organism evidence="3 4">
    <name type="scientific">Candidatus Phocaeicola faecigallinarum</name>
    <dbReference type="NCBI Taxonomy" id="2838732"/>
    <lineage>
        <taxon>Bacteria</taxon>
        <taxon>Pseudomonadati</taxon>
        <taxon>Bacteroidota</taxon>
        <taxon>Bacteroidia</taxon>
        <taxon>Bacteroidales</taxon>
        <taxon>Bacteroidaceae</taxon>
        <taxon>Phocaeicola</taxon>
    </lineage>
</organism>
<evidence type="ECO:0000259" key="2">
    <source>
        <dbReference type="Pfam" id="PF04773"/>
    </source>
</evidence>
<keyword evidence="1" id="KW-0812">Transmembrane</keyword>
<dbReference type="Proteomes" id="UP000783796">
    <property type="component" value="Unassembled WGS sequence"/>
</dbReference>
<gene>
    <name evidence="3" type="ORF">H9777_02200</name>
</gene>